<dbReference type="PIRSF" id="PIRSF003170">
    <property type="entry name" value="Pet18p"/>
    <property type="match status" value="1"/>
</dbReference>
<comment type="catalytic activity">
    <reaction evidence="1">
        <text>4-amino-5-aminomethyl-2-methylpyrimidine + H2O = 4-amino-5-hydroxymethyl-2-methylpyrimidine + NH4(+)</text>
        <dbReference type="Rhea" id="RHEA:31799"/>
        <dbReference type="ChEBI" id="CHEBI:15377"/>
        <dbReference type="ChEBI" id="CHEBI:16892"/>
        <dbReference type="ChEBI" id="CHEBI:28938"/>
        <dbReference type="ChEBI" id="CHEBI:63416"/>
        <dbReference type="EC" id="3.5.99.2"/>
    </reaction>
</comment>
<dbReference type="RefSeq" id="WP_023850482.1">
    <property type="nucleotide sequence ID" value="NZ_CP047166.1"/>
</dbReference>
<evidence type="ECO:0000313" key="3">
    <source>
        <dbReference type="EMBL" id="QRF66582.1"/>
    </source>
</evidence>
<evidence type="ECO:0000313" key="4">
    <source>
        <dbReference type="Proteomes" id="UP000596387"/>
    </source>
</evidence>
<dbReference type="CDD" id="cd19358">
    <property type="entry name" value="TenA_E_Spr0628-like"/>
    <property type="match status" value="1"/>
</dbReference>
<dbReference type="EMBL" id="CP047166">
    <property type="protein sequence ID" value="QRF66582.1"/>
    <property type="molecule type" value="Genomic_DNA"/>
</dbReference>
<dbReference type="PANTHER" id="PTHR43198">
    <property type="entry name" value="BIFUNCTIONAL TH2 PROTEIN"/>
    <property type="match status" value="1"/>
</dbReference>
<name>A0ABX7FB37_9RHOB</name>
<evidence type="ECO:0000256" key="1">
    <source>
        <dbReference type="PIRNR" id="PIRNR003170"/>
    </source>
</evidence>
<dbReference type="InterPro" id="IPR050967">
    <property type="entry name" value="Thiamine_Salvage_TenA"/>
</dbReference>
<sequence>MTQALSDRILAENAEVFDAMVGHRFVRDVAADTLTVETFDRYLQIEGDFVETAIAIFGYAVAKAPDIAARRKLIAVLDALANEQIAYFERVTEARGITDEPALRSHPDVVAFGGGMLEIARDGSYPEILAAMFAAEWMYLTWNDQVAADMPRDPDLRHWVDMHVSEGFRQGAHWLKDSLDALGTELSEQEKARCSEIFGRAQQLEIDFHSAAYVDEA</sequence>
<dbReference type="EC" id="3.5.99.2" evidence="1"/>
<dbReference type="InterPro" id="IPR026285">
    <property type="entry name" value="TenA_E"/>
</dbReference>
<gene>
    <name evidence="3" type="ORF">GQA70_09850</name>
</gene>
<comment type="catalytic activity">
    <reaction evidence="1">
        <text>thiamine + H2O = 5-(2-hydroxyethyl)-4-methylthiazole + 4-amino-5-hydroxymethyl-2-methylpyrimidine + H(+)</text>
        <dbReference type="Rhea" id="RHEA:17509"/>
        <dbReference type="ChEBI" id="CHEBI:15377"/>
        <dbReference type="ChEBI" id="CHEBI:15378"/>
        <dbReference type="ChEBI" id="CHEBI:16892"/>
        <dbReference type="ChEBI" id="CHEBI:17957"/>
        <dbReference type="ChEBI" id="CHEBI:18385"/>
        <dbReference type="EC" id="3.5.99.2"/>
    </reaction>
</comment>
<keyword evidence="4" id="KW-1185">Reference proteome</keyword>
<organism evidence="3 4">
    <name type="scientific">Ponticoccus alexandrii</name>
    <dbReference type="NCBI Taxonomy" id="1943633"/>
    <lineage>
        <taxon>Bacteria</taxon>
        <taxon>Pseudomonadati</taxon>
        <taxon>Pseudomonadota</taxon>
        <taxon>Alphaproteobacteria</taxon>
        <taxon>Rhodobacterales</taxon>
        <taxon>Roseobacteraceae</taxon>
        <taxon>Ponticoccus</taxon>
    </lineage>
</organism>
<dbReference type="SUPFAM" id="SSF48613">
    <property type="entry name" value="Heme oxygenase-like"/>
    <property type="match status" value="1"/>
</dbReference>
<keyword evidence="1" id="KW-0378">Hydrolase</keyword>
<dbReference type="InterPro" id="IPR004305">
    <property type="entry name" value="Thiaminase-2/PQQC"/>
</dbReference>
<keyword evidence="1" id="KW-0784">Thiamine biosynthesis</keyword>
<accession>A0ABX7FB37</accession>
<comment type="similarity">
    <text evidence="1">Belongs to the TenA family.</text>
</comment>
<dbReference type="InterPro" id="IPR016084">
    <property type="entry name" value="Haem_Oase-like_multi-hlx"/>
</dbReference>
<protein>
    <recommendedName>
        <fullName evidence="1">Aminopyrimidine aminohydrolase</fullName>
        <ecNumber evidence="1">3.5.99.2</ecNumber>
    </recommendedName>
</protein>
<dbReference type="PANTHER" id="PTHR43198:SF2">
    <property type="entry name" value="SI:CH1073-67J19.1-RELATED"/>
    <property type="match status" value="1"/>
</dbReference>
<dbReference type="Pfam" id="PF03070">
    <property type="entry name" value="TENA_THI-4"/>
    <property type="match status" value="1"/>
</dbReference>
<dbReference type="Proteomes" id="UP000596387">
    <property type="component" value="Chromosome"/>
</dbReference>
<evidence type="ECO:0000259" key="2">
    <source>
        <dbReference type="Pfam" id="PF03070"/>
    </source>
</evidence>
<comment type="pathway">
    <text evidence="1">Cofactor biosynthesis; thiamine diphosphate biosynthesis.</text>
</comment>
<feature type="domain" description="Thiaminase-2/PQQC" evidence="2">
    <location>
        <begin position="19"/>
        <end position="213"/>
    </location>
</feature>
<dbReference type="Gene3D" id="1.20.910.10">
    <property type="entry name" value="Heme oxygenase-like"/>
    <property type="match status" value="1"/>
</dbReference>
<reference evidence="3 4" key="1">
    <citation type="submission" date="2019-12" db="EMBL/GenBank/DDBJ databases">
        <title>Complete Genome Sequence of a Quorum-Sensing Bacterium,Rhodobacteraceae bacterium C31, Isolated from a marine microalgae symbiotic bacteria.</title>
        <authorList>
            <person name="Zhang Y."/>
        </authorList>
    </citation>
    <scope>NUCLEOTIDE SEQUENCE [LARGE SCALE GENOMIC DNA]</scope>
    <source>
        <strain evidence="3 4">C31</strain>
    </source>
</reference>
<proteinExistence type="inferred from homology"/>
<comment type="function">
    <text evidence="1">Catalyzes an amino-pyrimidine hydrolysis reaction at the C5' of the pyrimidine moiety of thiamine compounds, a reaction that is part of a thiamine salvage pathway. Thus, catalyzes the conversion of 4-amino-5-aminomethyl-2-methylpyrimidine to 4-amino-5-hydroxymethyl-2-methylpyrimidine (HMP).</text>
</comment>